<keyword evidence="9 12" id="KW-0411">Iron-sulfur</keyword>
<evidence type="ECO:0000256" key="9">
    <source>
        <dbReference type="ARBA" id="ARBA00023014"/>
    </source>
</evidence>
<comment type="similarity">
    <text evidence="1">Belongs to the PyrK family.</text>
</comment>
<feature type="domain" description="FAD-binding FR-type" evidence="13">
    <location>
        <begin position="1"/>
        <end position="104"/>
    </location>
</feature>
<comment type="cofactor">
    <cofactor evidence="12">
        <name>[2Fe-2S] cluster</name>
        <dbReference type="ChEBI" id="CHEBI:190135"/>
    </cofactor>
    <text evidence="12">Binds 1 [2Fe-2S] cluster per subunit.</text>
</comment>
<evidence type="ECO:0000256" key="6">
    <source>
        <dbReference type="ARBA" id="ARBA00022827"/>
    </source>
</evidence>
<dbReference type="Pfam" id="PF00175">
    <property type="entry name" value="NAD_binding_1"/>
    <property type="match status" value="1"/>
</dbReference>
<feature type="binding site" evidence="12">
    <location>
        <position position="229"/>
    </location>
    <ligand>
        <name>[2Fe-2S] cluster</name>
        <dbReference type="ChEBI" id="CHEBI:190135"/>
    </ligand>
</feature>
<keyword evidence="5 12" id="KW-0479">Metal-binding</keyword>
<dbReference type="Gene3D" id="2.40.30.10">
    <property type="entry name" value="Translation factors"/>
    <property type="match status" value="1"/>
</dbReference>
<evidence type="ECO:0000256" key="7">
    <source>
        <dbReference type="ARBA" id="ARBA00022982"/>
    </source>
</evidence>
<feature type="binding site" evidence="12">
    <location>
        <position position="234"/>
    </location>
    <ligand>
        <name>[2Fe-2S] cluster</name>
        <dbReference type="ChEBI" id="CHEBI:190135"/>
    </ligand>
</feature>
<reference evidence="14" key="1">
    <citation type="journal article" date="2020" name="mSystems">
        <title>Genome- and Community-Level Interaction Insights into Carbon Utilization and Element Cycling Functions of Hydrothermarchaeota in Hydrothermal Sediment.</title>
        <authorList>
            <person name="Zhou Z."/>
            <person name="Liu Y."/>
            <person name="Xu W."/>
            <person name="Pan J."/>
            <person name="Luo Z.H."/>
            <person name="Li M."/>
        </authorList>
    </citation>
    <scope>NUCLEOTIDE SEQUENCE [LARGE SCALE GENOMIC DNA]</scope>
    <source>
        <strain evidence="14">SpSt-477</strain>
    </source>
</reference>
<organism evidence="14">
    <name type="scientific">Desulfatirhabdium butyrativorans</name>
    <dbReference type="NCBI Taxonomy" id="340467"/>
    <lineage>
        <taxon>Bacteria</taxon>
        <taxon>Pseudomonadati</taxon>
        <taxon>Thermodesulfobacteriota</taxon>
        <taxon>Desulfobacteria</taxon>
        <taxon>Desulfobacterales</taxon>
        <taxon>Desulfatirhabdiaceae</taxon>
        <taxon>Desulfatirhabdium</taxon>
    </lineage>
</organism>
<dbReference type="GO" id="GO:0006221">
    <property type="term" value="P:pyrimidine nucleotide biosynthetic process"/>
    <property type="evidence" value="ECO:0007669"/>
    <property type="project" value="InterPro"/>
</dbReference>
<keyword evidence="6 11" id="KW-0274">FAD</keyword>
<dbReference type="InterPro" id="IPR050353">
    <property type="entry name" value="PyrK_electron_transfer"/>
</dbReference>
<dbReference type="PANTHER" id="PTHR43513">
    <property type="entry name" value="DIHYDROOROTATE DEHYDROGENASE B (NAD(+)), ELECTRON TRANSFER SUBUNIT"/>
    <property type="match status" value="1"/>
</dbReference>
<name>A0A7C4VZZ1_9BACT</name>
<accession>A0A7C4VZZ1</accession>
<feature type="binding site" evidence="11">
    <location>
        <begin position="52"/>
        <end position="55"/>
    </location>
    <ligand>
        <name>FAD</name>
        <dbReference type="ChEBI" id="CHEBI:57692"/>
    </ligand>
</feature>
<evidence type="ECO:0000259" key="13">
    <source>
        <dbReference type="PROSITE" id="PS51384"/>
    </source>
</evidence>
<dbReference type="PIRSF" id="PIRSF006816">
    <property type="entry name" value="Cyc3_hyd_g"/>
    <property type="match status" value="1"/>
</dbReference>
<evidence type="ECO:0000256" key="5">
    <source>
        <dbReference type="ARBA" id="ARBA00022723"/>
    </source>
</evidence>
<protein>
    <submittedName>
        <fullName evidence="14">Dihydroorotate dehydrogenase electron transfer subunit</fullName>
    </submittedName>
</protein>
<dbReference type="SUPFAM" id="SSF52343">
    <property type="entry name" value="Ferredoxin reductase-like, C-terminal NADP-linked domain"/>
    <property type="match status" value="1"/>
</dbReference>
<dbReference type="GO" id="GO:0050660">
    <property type="term" value="F:flavin adenine dinucleotide binding"/>
    <property type="evidence" value="ECO:0007669"/>
    <property type="project" value="InterPro"/>
</dbReference>
<evidence type="ECO:0000313" key="14">
    <source>
        <dbReference type="EMBL" id="HGU34374.1"/>
    </source>
</evidence>
<feature type="binding site" evidence="12">
    <location>
        <position position="237"/>
    </location>
    <ligand>
        <name>[2Fe-2S] cluster</name>
        <dbReference type="ChEBI" id="CHEBI:190135"/>
    </ligand>
</feature>
<dbReference type="GO" id="GO:0046872">
    <property type="term" value="F:metal ion binding"/>
    <property type="evidence" value="ECO:0007669"/>
    <property type="project" value="UniProtKB-KW"/>
</dbReference>
<dbReference type="InterPro" id="IPR039261">
    <property type="entry name" value="FNR_nucleotide-bd"/>
</dbReference>
<evidence type="ECO:0000256" key="11">
    <source>
        <dbReference type="PIRSR" id="PIRSR006816-1"/>
    </source>
</evidence>
<keyword evidence="3 11" id="KW-0285">Flavoprotein</keyword>
<feature type="binding site" evidence="12">
    <location>
        <position position="252"/>
    </location>
    <ligand>
        <name>[2Fe-2S] cluster</name>
        <dbReference type="ChEBI" id="CHEBI:190135"/>
    </ligand>
</feature>
<dbReference type="PANTHER" id="PTHR43513:SF3">
    <property type="entry name" value="DIHYDROOROTATE DEHYDROGENASE B (NAD(+)), ELECTRON TRANSFER SUBUNIT-RELATED"/>
    <property type="match status" value="1"/>
</dbReference>
<comment type="caution">
    <text evidence="14">The sequence shown here is derived from an EMBL/GenBank/DDBJ whole genome shotgun (WGS) entry which is preliminary data.</text>
</comment>
<dbReference type="AlphaFoldDB" id="A0A7C4VZZ1"/>
<dbReference type="Pfam" id="PF10418">
    <property type="entry name" value="DHODB_Fe-S_bind"/>
    <property type="match status" value="1"/>
</dbReference>
<evidence type="ECO:0000256" key="10">
    <source>
        <dbReference type="ARBA" id="ARBA00034078"/>
    </source>
</evidence>
<dbReference type="Gene3D" id="3.40.50.80">
    <property type="entry name" value="Nucleotide-binding domain of ferredoxin-NADP reductase (FNR) module"/>
    <property type="match status" value="1"/>
</dbReference>
<dbReference type="InterPro" id="IPR017938">
    <property type="entry name" value="Riboflavin_synthase-like_b-brl"/>
</dbReference>
<evidence type="ECO:0000256" key="2">
    <source>
        <dbReference type="ARBA" id="ARBA00022448"/>
    </source>
</evidence>
<dbReference type="GO" id="GO:0051537">
    <property type="term" value="F:2 iron, 2 sulfur cluster binding"/>
    <property type="evidence" value="ECO:0007669"/>
    <property type="project" value="UniProtKB-KW"/>
</dbReference>
<dbReference type="EMBL" id="DSUH01000372">
    <property type="protein sequence ID" value="HGU34374.1"/>
    <property type="molecule type" value="Genomic_DNA"/>
</dbReference>
<dbReference type="PROSITE" id="PS51384">
    <property type="entry name" value="FAD_FR"/>
    <property type="match status" value="1"/>
</dbReference>
<dbReference type="SUPFAM" id="SSF63380">
    <property type="entry name" value="Riboflavin synthase domain-like"/>
    <property type="match status" value="1"/>
</dbReference>
<gene>
    <name evidence="14" type="ORF">ENS29_16235</name>
</gene>
<dbReference type="InterPro" id="IPR019480">
    <property type="entry name" value="Dihydroorotate_DH_Fe-S-bd"/>
</dbReference>
<keyword evidence="7" id="KW-0249">Electron transport</keyword>
<evidence type="ECO:0000256" key="3">
    <source>
        <dbReference type="ARBA" id="ARBA00022630"/>
    </source>
</evidence>
<evidence type="ECO:0000256" key="1">
    <source>
        <dbReference type="ARBA" id="ARBA00006422"/>
    </source>
</evidence>
<dbReference type="CDD" id="cd06218">
    <property type="entry name" value="DHOD_e_trans"/>
    <property type="match status" value="1"/>
</dbReference>
<dbReference type="InterPro" id="IPR037117">
    <property type="entry name" value="Dihydroorotate_DH_ele_sf"/>
</dbReference>
<dbReference type="InterPro" id="IPR001433">
    <property type="entry name" value="OxRdtase_FAD/NAD-bd"/>
</dbReference>
<comment type="cofactor">
    <cofactor evidence="11">
        <name>FAD</name>
        <dbReference type="ChEBI" id="CHEBI:57692"/>
    </cofactor>
    <text evidence="11">Binds 1 FAD per subunit.</text>
</comment>
<dbReference type="GO" id="GO:0016491">
    <property type="term" value="F:oxidoreductase activity"/>
    <property type="evidence" value="ECO:0007669"/>
    <property type="project" value="InterPro"/>
</dbReference>
<sequence>MILEQAMVLWNLEIKSKSYKLALSCDAVYRHARPGQFVTLHLADRCNVLLRRPFSIHRVFEVKPDQWAIEILYKVVGPFTRALTLISEGQPVSLMGPLGNGFHVPPEATTVYLAAGGVGVAPMRFFMEDWLARGREAMDVVLFLGGRTREDILCEADFRKMDVEVVVTTDDGSYGDQCLLTTPLEARVQRTPPDIMLACGPKGMLACVAGIASRYSISCQVSLETMMACGMGVCLGCALPDASTPTKMLHACMDGPVVDAGRVVW</sequence>
<evidence type="ECO:0000256" key="4">
    <source>
        <dbReference type="ARBA" id="ARBA00022714"/>
    </source>
</evidence>
<keyword evidence="2" id="KW-0813">Transport</keyword>
<proteinExistence type="inferred from homology"/>
<evidence type="ECO:0000256" key="8">
    <source>
        <dbReference type="ARBA" id="ARBA00023004"/>
    </source>
</evidence>
<dbReference type="InterPro" id="IPR012165">
    <property type="entry name" value="Cyt_c3_hydrogenase_gsu"/>
</dbReference>
<dbReference type="Gene3D" id="2.10.240.10">
    <property type="entry name" value="Dihydroorotate dehydrogenase, electron transfer subunit"/>
    <property type="match status" value="1"/>
</dbReference>
<keyword evidence="8 12" id="KW-0408">Iron</keyword>
<evidence type="ECO:0000256" key="12">
    <source>
        <dbReference type="PIRSR" id="PIRSR006816-2"/>
    </source>
</evidence>
<dbReference type="InterPro" id="IPR017927">
    <property type="entry name" value="FAD-bd_FR_type"/>
</dbReference>
<keyword evidence="4 12" id="KW-0001">2Fe-2S</keyword>
<comment type="cofactor">
    <cofactor evidence="10">
        <name>[2Fe-2S] cluster</name>
        <dbReference type="ChEBI" id="CHEBI:190135"/>
    </cofactor>
</comment>